<dbReference type="AlphaFoldDB" id="A0A6P5ZBX3"/>
<keyword evidence="3" id="KW-1185">Reference proteome</keyword>
<gene>
    <name evidence="4" type="primary">LOC111299181</name>
</gene>
<name>A0A6P5ZBX3_DURZI</name>
<organism evidence="3 4">
    <name type="scientific">Durio zibethinus</name>
    <name type="common">Durian</name>
    <dbReference type="NCBI Taxonomy" id="66656"/>
    <lineage>
        <taxon>Eukaryota</taxon>
        <taxon>Viridiplantae</taxon>
        <taxon>Streptophyta</taxon>
        <taxon>Embryophyta</taxon>
        <taxon>Tracheophyta</taxon>
        <taxon>Spermatophyta</taxon>
        <taxon>Magnoliopsida</taxon>
        <taxon>eudicotyledons</taxon>
        <taxon>Gunneridae</taxon>
        <taxon>Pentapetalae</taxon>
        <taxon>rosids</taxon>
        <taxon>malvids</taxon>
        <taxon>Malvales</taxon>
        <taxon>Malvaceae</taxon>
        <taxon>Helicteroideae</taxon>
        <taxon>Durio</taxon>
    </lineage>
</organism>
<dbReference type="InterPro" id="IPR001194">
    <property type="entry name" value="cDENN_dom"/>
</dbReference>
<dbReference type="SMART" id="SM00799">
    <property type="entry name" value="DENN"/>
    <property type="match status" value="1"/>
</dbReference>
<dbReference type="PANTHER" id="PTHR15288">
    <property type="entry name" value="DENN DOMAIN-CONTAINING PROTEIN 2"/>
    <property type="match status" value="1"/>
</dbReference>
<proteinExistence type="predicted"/>
<dbReference type="Pfam" id="PF02141">
    <property type="entry name" value="DENN"/>
    <property type="match status" value="1"/>
</dbReference>
<sequence length="649" mass="72854">MSKIEDSGSPGWSASLFMQTKEDVARAVAAAATTVRSPRPSAVYSSKDENGGSQFQKLQRHFSRVLKGFSQPPEVRSGTYNPEVLTSQKRQWANFQLQYLSSVQDHRSLKEPLRLFESMVIVGLPPNCDFQALQRHYVTRKFEGSGKLQSALSYQNNSRVEPNLEPQVLFVYPPEKQLPLKYKDLLSFCFPGGVEVHAVERTPSMSELNEILLSQEHLKQSDLSFVFRLQVADDSTLYGCCVLVEEIVQKPSGLLSLISDRQTACPSMSRYVMTTHRCYCILSRLPFFELHFGVLNSFQSSPCEDRNLRSDVDDTETEETSISGQEDSSDHLDILEWAKANNHGSLQILCEYYQLPCPARGAKLRFHPLEHLHPLGYHRPDEKVLNIAGSTIDLRSCSTSLEFAEAHTALLAEEEATALSTWAVACMCGSLRLEHVLTIFAGALLEKQIVVICSNLGILSATVLSIVPLIRPYQWQSLLMPVLPDDMLDFLDAPVPYIVGVKNKTSEVQSKLANVILVDANKNQIKASTIPQLPKHRELFACLSPYHAKLVGESYLGRKRPVHECTDVQIEAAKGFLSVLRSYLDSLCSNMRSHTITNVQSNNDKVSLLLKESFIDSFSSRDRPFMKLFVDTQLFSVHTDLVLSFIQKE</sequence>
<evidence type="ECO:0000313" key="4">
    <source>
        <dbReference type="RefSeq" id="XP_022749967.1"/>
    </source>
</evidence>
<dbReference type="Gene3D" id="3.30.450.200">
    <property type="match status" value="1"/>
</dbReference>
<protein>
    <submittedName>
        <fullName evidence="4">Uncharacterized protein LOC111299181 isoform X6</fullName>
    </submittedName>
</protein>
<reference evidence="4" key="1">
    <citation type="submission" date="2025-08" db="UniProtKB">
        <authorList>
            <consortium name="RefSeq"/>
        </authorList>
    </citation>
    <scope>IDENTIFICATION</scope>
    <source>
        <tissue evidence="4">Fruit stalk</tissue>
    </source>
</reference>
<dbReference type="GeneID" id="111299181"/>
<feature type="region of interest" description="Disordered" evidence="1">
    <location>
        <begin position="303"/>
        <end position="327"/>
    </location>
</feature>
<dbReference type="InterPro" id="IPR043153">
    <property type="entry name" value="DENN_C"/>
</dbReference>
<dbReference type="PANTHER" id="PTHR15288:SF29">
    <property type="entry name" value="DENN (AEX-3) DOMAIN-CONTAINING PROTEIN"/>
    <property type="match status" value="1"/>
</dbReference>
<dbReference type="Gene3D" id="3.40.50.11500">
    <property type="match status" value="1"/>
</dbReference>
<dbReference type="InterPro" id="IPR005113">
    <property type="entry name" value="uDENN_dom"/>
</dbReference>
<dbReference type="RefSeq" id="XP_022749967.1">
    <property type="nucleotide sequence ID" value="XM_022894232.1"/>
</dbReference>
<dbReference type="Pfam" id="PF03456">
    <property type="entry name" value="uDENN"/>
    <property type="match status" value="1"/>
</dbReference>
<dbReference type="Proteomes" id="UP000515121">
    <property type="component" value="Unplaced"/>
</dbReference>
<dbReference type="PROSITE" id="PS50211">
    <property type="entry name" value="DENN"/>
    <property type="match status" value="1"/>
</dbReference>
<dbReference type="InterPro" id="IPR051942">
    <property type="entry name" value="DENN_domain_containing_2"/>
</dbReference>
<feature type="compositionally biased region" description="Basic and acidic residues" evidence="1">
    <location>
        <begin position="303"/>
        <end position="312"/>
    </location>
</feature>
<evidence type="ECO:0000313" key="3">
    <source>
        <dbReference type="Proteomes" id="UP000515121"/>
    </source>
</evidence>
<accession>A0A6P5ZBX3</accession>
<evidence type="ECO:0000256" key="1">
    <source>
        <dbReference type="SAM" id="MobiDB-lite"/>
    </source>
</evidence>
<dbReference type="InterPro" id="IPR037516">
    <property type="entry name" value="Tripartite_DENN"/>
</dbReference>
<feature type="domain" description="UDENN" evidence="2">
    <location>
        <begin position="150"/>
        <end position="649"/>
    </location>
</feature>
<feature type="region of interest" description="Disordered" evidence="1">
    <location>
        <begin position="28"/>
        <end position="52"/>
    </location>
</feature>
<evidence type="ECO:0000259" key="2">
    <source>
        <dbReference type="PROSITE" id="PS50211"/>
    </source>
</evidence>